<feature type="domain" description="Amidohydrolase-related" evidence="12">
    <location>
        <begin position="62"/>
        <end position="391"/>
    </location>
</feature>
<sequence>MAGLGTDNEQLLYGRVLTPGGITRGGVVAVQDGLIVYAGAARWLPEACSGWPESERVQDGLLIPGFVDVHVHGGAGHDFMYANAQAITEIAGFHAANGTTTMLATTMTASKEAIDRVLGEINSYRLGEMPYAQLAGVHLEGPFISPKWPGAQNPEHIVPPNVEWLKEWAGAYPGLIRQVTLAPEREGATEVISWLRRRGITAALGHTDAAYEQVIAAADAGLNQAVHTFNQMTPLHHRKPGTAGAVLSDERIRAEVIADGIHVHPAAITILARLKGPEGLILITDAMSAAGLSDGEYAIGDLPVKVQDGVARLRDNPDALAGSTLTMIEGFRYLIQEAGLSLENASRAASLNPAISLGMERSIGSLETGKRADILLLDGALNLRGVWIGGRRQEL</sequence>
<evidence type="ECO:0000256" key="2">
    <source>
        <dbReference type="ARBA" id="ARBA00011899"/>
    </source>
</evidence>
<gene>
    <name evidence="13" type="ORF">PDUR_21325</name>
</gene>
<keyword evidence="6 9" id="KW-0119">Carbohydrate metabolism</keyword>
<feature type="binding site" evidence="11">
    <location>
        <position position="206"/>
    </location>
    <ligand>
        <name>Zn(2+)</name>
        <dbReference type="ChEBI" id="CHEBI:29105"/>
    </ligand>
</feature>
<dbReference type="SUPFAM" id="SSF51338">
    <property type="entry name" value="Composite domain of metallo-dependent hydrolases"/>
    <property type="match status" value="1"/>
</dbReference>
<accession>A0A089HUX0</accession>
<dbReference type="PANTHER" id="PTHR11113">
    <property type="entry name" value="N-ACETYLGLUCOSAMINE-6-PHOSPHATE DEACETYLASE"/>
    <property type="match status" value="1"/>
</dbReference>
<evidence type="ECO:0000256" key="10">
    <source>
        <dbReference type="PIRSR" id="PIRSR038994-1"/>
    </source>
</evidence>
<dbReference type="InterPro" id="IPR011059">
    <property type="entry name" value="Metal-dep_hydrolase_composite"/>
</dbReference>
<dbReference type="PANTHER" id="PTHR11113:SF14">
    <property type="entry name" value="N-ACETYLGLUCOSAMINE-6-PHOSPHATE DEACETYLASE"/>
    <property type="match status" value="1"/>
</dbReference>
<dbReference type="Gene3D" id="3.20.20.140">
    <property type="entry name" value="Metal-dependent hydrolases"/>
    <property type="match status" value="1"/>
</dbReference>
<comment type="catalytic activity">
    <reaction evidence="7">
        <text>N-acetyl-D-glucosamine 6-phosphate + H2O = D-glucosamine 6-phosphate + acetate</text>
        <dbReference type="Rhea" id="RHEA:22936"/>
        <dbReference type="ChEBI" id="CHEBI:15377"/>
        <dbReference type="ChEBI" id="CHEBI:30089"/>
        <dbReference type="ChEBI" id="CHEBI:57513"/>
        <dbReference type="ChEBI" id="CHEBI:58725"/>
        <dbReference type="EC" id="3.5.1.25"/>
    </reaction>
</comment>
<dbReference type="EMBL" id="CP009288">
    <property type="protein sequence ID" value="AIQ14173.1"/>
    <property type="molecule type" value="Genomic_DNA"/>
</dbReference>
<comment type="cofactor">
    <cofactor evidence="11">
        <name>a divalent metal cation</name>
        <dbReference type="ChEBI" id="CHEBI:60240"/>
    </cofactor>
    <text evidence="11">Binds 1 divalent metal cation per subunit.</text>
</comment>
<comment type="pathway">
    <text evidence="8">Amino-sugar metabolism; N-acetylneuraminate degradation; D-fructose 6-phosphate from N-acetylneuraminate: step 4/5.</text>
</comment>
<keyword evidence="14" id="KW-1185">Reference proteome</keyword>
<dbReference type="GO" id="GO:0008448">
    <property type="term" value="F:N-acetylglucosamine-6-phosphate deacetylase activity"/>
    <property type="evidence" value="ECO:0007669"/>
    <property type="project" value="UniProtKB-EC"/>
</dbReference>
<dbReference type="InterPro" id="IPR006680">
    <property type="entry name" value="Amidohydro-rel"/>
</dbReference>
<dbReference type="Gene3D" id="2.30.40.10">
    <property type="entry name" value="Urease, subunit C, domain 1"/>
    <property type="match status" value="1"/>
</dbReference>
<evidence type="ECO:0000256" key="3">
    <source>
        <dbReference type="ARBA" id="ARBA00018029"/>
    </source>
</evidence>
<dbReference type="GO" id="GO:0006046">
    <property type="term" value="P:N-acetylglucosamine catabolic process"/>
    <property type="evidence" value="ECO:0007669"/>
    <property type="project" value="TreeGrafter"/>
</dbReference>
<dbReference type="FunFam" id="3.20.20.140:FF:000004">
    <property type="entry name" value="N-acetylglucosamine-6-phosphate deacetylase"/>
    <property type="match status" value="1"/>
</dbReference>
<feature type="active site" description="Proton donor/acceptor" evidence="10">
    <location>
        <position position="285"/>
    </location>
</feature>
<dbReference type="Proteomes" id="UP000029409">
    <property type="component" value="Chromosome"/>
</dbReference>
<evidence type="ECO:0000256" key="4">
    <source>
        <dbReference type="ARBA" id="ARBA00022723"/>
    </source>
</evidence>
<dbReference type="EC" id="3.5.1.25" evidence="2"/>
<comment type="similarity">
    <text evidence="1 9">Belongs to the metallo-dependent hydrolases superfamily. NagA family.</text>
</comment>
<dbReference type="InterPro" id="IPR003764">
    <property type="entry name" value="GlcNAc_6-P_deAcase"/>
</dbReference>
<dbReference type="KEGG" id="pdu:PDUR_21325"/>
<dbReference type="SUPFAM" id="SSF51556">
    <property type="entry name" value="Metallo-dependent hydrolases"/>
    <property type="match status" value="1"/>
</dbReference>
<organism evidence="13 14">
    <name type="scientific">Paenibacillus durus</name>
    <name type="common">Paenibacillus azotofixans</name>
    <dbReference type="NCBI Taxonomy" id="44251"/>
    <lineage>
        <taxon>Bacteria</taxon>
        <taxon>Bacillati</taxon>
        <taxon>Bacillota</taxon>
        <taxon>Bacilli</taxon>
        <taxon>Bacillales</taxon>
        <taxon>Paenibacillaceae</taxon>
        <taxon>Paenibacillus</taxon>
    </lineage>
</organism>
<evidence type="ECO:0000256" key="1">
    <source>
        <dbReference type="ARBA" id="ARBA00010716"/>
    </source>
</evidence>
<dbReference type="STRING" id="44251.PDUR_21325"/>
<reference evidence="13 14" key="1">
    <citation type="submission" date="2014-08" db="EMBL/GenBank/DDBJ databases">
        <title>Comparative genomics of the Paenibacillus odorifer group.</title>
        <authorList>
            <person name="den Bakker H.C."/>
            <person name="Tsai Y.-C."/>
            <person name="Martin N."/>
            <person name="Korlach J."/>
            <person name="Wiedmann M."/>
        </authorList>
    </citation>
    <scope>NUCLEOTIDE SEQUENCE [LARGE SCALE GENOMIC DNA]</scope>
    <source>
        <strain evidence="13 14">DSM 1735</strain>
    </source>
</reference>
<dbReference type="InterPro" id="IPR032466">
    <property type="entry name" value="Metal_Hydrolase"/>
</dbReference>
<evidence type="ECO:0000256" key="9">
    <source>
        <dbReference type="PIRNR" id="PIRNR038994"/>
    </source>
</evidence>
<dbReference type="AlphaFoldDB" id="A0A089HUX0"/>
<dbReference type="CDD" id="cd00854">
    <property type="entry name" value="NagA"/>
    <property type="match status" value="1"/>
</dbReference>
<evidence type="ECO:0000256" key="7">
    <source>
        <dbReference type="ARBA" id="ARBA00047647"/>
    </source>
</evidence>
<name>A0A089HUX0_PAEDU</name>
<dbReference type="PIRSF" id="PIRSF038994">
    <property type="entry name" value="NagA"/>
    <property type="match status" value="1"/>
</dbReference>
<dbReference type="Pfam" id="PF01979">
    <property type="entry name" value="Amidohydro_1"/>
    <property type="match status" value="1"/>
</dbReference>
<keyword evidence="5 9" id="KW-0378">Hydrolase</keyword>
<feature type="binding site" evidence="11">
    <location>
        <position position="140"/>
    </location>
    <ligand>
        <name>Zn(2+)</name>
        <dbReference type="ChEBI" id="CHEBI:29105"/>
    </ligand>
</feature>
<dbReference type="NCBIfam" id="TIGR00221">
    <property type="entry name" value="nagA"/>
    <property type="match status" value="1"/>
</dbReference>
<evidence type="ECO:0000256" key="11">
    <source>
        <dbReference type="PIRSR" id="PIRSR038994-3"/>
    </source>
</evidence>
<dbReference type="RefSeq" id="WP_042207972.1">
    <property type="nucleotide sequence ID" value="NZ_CP009288.1"/>
</dbReference>
<proteinExistence type="inferred from homology"/>
<evidence type="ECO:0000256" key="8">
    <source>
        <dbReference type="ARBA" id="ARBA00060590"/>
    </source>
</evidence>
<evidence type="ECO:0000256" key="5">
    <source>
        <dbReference type="ARBA" id="ARBA00022801"/>
    </source>
</evidence>
<dbReference type="eggNOG" id="COG1820">
    <property type="taxonomic scope" value="Bacteria"/>
</dbReference>
<protein>
    <recommendedName>
        <fullName evidence="3">N-acetylglucosamine-6-phosphate deacetylase</fullName>
        <ecNumber evidence="2">3.5.1.25</ecNumber>
    </recommendedName>
</protein>
<feature type="binding site" evidence="11">
    <location>
        <position position="227"/>
    </location>
    <ligand>
        <name>Zn(2+)</name>
        <dbReference type="ChEBI" id="CHEBI:29105"/>
    </ligand>
</feature>
<keyword evidence="4 11" id="KW-0479">Metal-binding</keyword>
<evidence type="ECO:0000313" key="13">
    <source>
        <dbReference type="EMBL" id="AIQ14173.1"/>
    </source>
</evidence>
<evidence type="ECO:0000313" key="14">
    <source>
        <dbReference type="Proteomes" id="UP000029409"/>
    </source>
</evidence>
<dbReference type="OrthoDB" id="9776488at2"/>
<dbReference type="GO" id="GO:0046872">
    <property type="term" value="F:metal ion binding"/>
    <property type="evidence" value="ECO:0007669"/>
    <property type="project" value="UniProtKB-KW"/>
</dbReference>
<evidence type="ECO:0000259" key="12">
    <source>
        <dbReference type="Pfam" id="PF01979"/>
    </source>
</evidence>
<evidence type="ECO:0000256" key="6">
    <source>
        <dbReference type="ARBA" id="ARBA00023277"/>
    </source>
</evidence>